<proteinExistence type="predicted"/>
<feature type="compositionally biased region" description="Pro residues" evidence="1">
    <location>
        <begin position="86"/>
        <end position="97"/>
    </location>
</feature>
<dbReference type="AlphaFoldDB" id="A0A6A6X1K1"/>
<feature type="region of interest" description="Disordered" evidence="1">
    <location>
        <begin position="74"/>
        <end position="97"/>
    </location>
</feature>
<gene>
    <name evidence="2" type="ORF">K505DRAFT_327802</name>
</gene>
<evidence type="ECO:0000313" key="3">
    <source>
        <dbReference type="Proteomes" id="UP000799757"/>
    </source>
</evidence>
<accession>A0A6A6X1K1</accession>
<evidence type="ECO:0000313" key="2">
    <source>
        <dbReference type="EMBL" id="KAF2790078.1"/>
    </source>
</evidence>
<dbReference type="Proteomes" id="UP000799757">
    <property type="component" value="Unassembled WGS sequence"/>
</dbReference>
<protein>
    <submittedName>
        <fullName evidence="2">Uncharacterized protein</fullName>
    </submittedName>
</protein>
<organism evidence="2 3">
    <name type="scientific">Melanomma pulvis-pyrius CBS 109.77</name>
    <dbReference type="NCBI Taxonomy" id="1314802"/>
    <lineage>
        <taxon>Eukaryota</taxon>
        <taxon>Fungi</taxon>
        <taxon>Dikarya</taxon>
        <taxon>Ascomycota</taxon>
        <taxon>Pezizomycotina</taxon>
        <taxon>Dothideomycetes</taxon>
        <taxon>Pleosporomycetidae</taxon>
        <taxon>Pleosporales</taxon>
        <taxon>Melanommataceae</taxon>
        <taxon>Melanomma</taxon>
    </lineage>
</organism>
<name>A0A6A6X1K1_9PLEO</name>
<evidence type="ECO:0000256" key="1">
    <source>
        <dbReference type="SAM" id="MobiDB-lite"/>
    </source>
</evidence>
<dbReference type="EMBL" id="MU002095">
    <property type="protein sequence ID" value="KAF2790078.1"/>
    <property type="molecule type" value="Genomic_DNA"/>
</dbReference>
<keyword evidence="3" id="KW-1185">Reference proteome</keyword>
<sequence>MRLEAVWGALTACGMEGLAAALCHDRSAIGSQRGRRCTTPLPNSSAIEPHAAVLMRLARDGPLLTLARQRLTARSSLRARRSLSPAPTPAQKPSHGP</sequence>
<reference evidence="2" key="1">
    <citation type="journal article" date="2020" name="Stud. Mycol.">
        <title>101 Dothideomycetes genomes: a test case for predicting lifestyles and emergence of pathogens.</title>
        <authorList>
            <person name="Haridas S."/>
            <person name="Albert R."/>
            <person name="Binder M."/>
            <person name="Bloem J."/>
            <person name="Labutti K."/>
            <person name="Salamov A."/>
            <person name="Andreopoulos B."/>
            <person name="Baker S."/>
            <person name="Barry K."/>
            <person name="Bills G."/>
            <person name="Bluhm B."/>
            <person name="Cannon C."/>
            <person name="Castanera R."/>
            <person name="Culley D."/>
            <person name="Daum C."/>
            <person name="Ezra D."/>
            <person name="Gonzalez J."/>
            <person name="Henrissat B."/>
            <person name="Kuo A."/>
            <person name="Liang C."/>
            <person name="Lipzen A."/>
            <person name="Lutzoni F."/>
            <person name="Magnuson J."/>
            <person name="Mondo S."/>
            <person name="Nolan M."/>
            <person name="Ohm R."/>
            <person name="Pangilinan J."/>
            <person name="Park H.-J."/>
            <person name="Ramirez L."/>
            <person name="Alfaro M."/>
            <person name="Sun H."/>
            <person name="Tritt A."/>
            <person name="Yoshinaga Y."/>
            <person name="Zwiers L.-H."/>
            <person name="Turgeon B."/>
            <person name="Goodwin S."/>
            <person name="Spatafora J."/>
            <person name="Crous P."/>
            <person name="Grigoriev I."/>
        </authorList>
    </citation>
    <scope>NUCLEOTIDE SEQUENCE</scope>
    <source>
        <strain evidence="2">CBS 109.77</strain>
    </source>
</reference>